<accession>F6ELE8</accession>
<dbReference type="eggNOG" id="COG2267">
    <property type="taxonomic scope" value="Bacteria"/>
</dbReference>
<dbReference type="EMBL" id="CP002786">
    <property type="protein sequence ID" value="AEF39240.1"/>
    <property type="molecule type" value="Genomic_DNA"/>
</dbReference>
<dbReference type="Proteomes" id="UP000009235">
    <property type="component" value="Chromosome"/>
</dbReference>
<dbReference type="KEGG" id="asd:AS9A_0788"/>
<evidence type="ECO:0000313" key="4">
    <source>
        <dbReference type="Proteomes" id="UP000009235"/>
    </source>
</evidence>
<dbReference type="SUPFAM" id="SSF53474">
    <property type="entry name" value="alpha/beta-Hydrolases"/>
    <property type="match status" value="1"/>
</dbReference>
<gene>
    <name evidence="3" type="ordered locus">AS9A_0788</name>
</gene>
<sequence length="255" mass="27654">MEAGEGPAMLLVHGLGGNWQNWLTNVETLASRHRVIALDLPGFGRSDPFRGKVTMARYVDVLFELLDKRGVETATLVGNSMGGLLTIEAAAQRPERVDAAILACSAGVPLTHRRYRSALIPFALGLNETFQRGRPRRALLASPLLRRKIAARILQAPDDVDQNHLVELLGGLGAAGFGAALRAGAHHDARAQARQIRCPTLVLAGGHDRLLPPWMASQLHDLIPNSTLVVWDDTGHCPMIEHPARFNALVSEFVS</sequence>
<evidence type="ECO:0000256" key="1">
    <source>
        <dbReference type="ARBA" id="ARBA00022801"/>
    </source>
</evidence>
<evidence type="ECO:0000313" key="3">
    <source>
        <dbReference type="EMBL" id="AEF39240.1"/>
    </source>
</evidence>
<dbReference type="Pfam" id="PF00561">
    <property type="entry name" value="Abhydrolase_1"/>
    <property type="match status" value="1"/>
</dbReference>
<protein>
    <submittedName>
        <fullName evidence="3">Alpha/beta hydrolase fold protein</fullName>
    </submittedName>
</protein>
<dbReference type="GO" id="GO:0016787">
    <property type="term" value="F:hydrolase activity"/>
    <property type="evidence" value="ECO:0007669"/>
    <property type="project" value="UniProtKB-KW"/>
</dbReference>
<dbReference type="PANTHER" id="PTHR43798">
    <property type="entry name" value="MONOACYLGLYCEROL LIPASE"/>
    <property type="match status" value="1"/>
</dbReference>
<feature type="domain" description="AB hydrolase-1" evidence="2">
    <location>
        <begin position="7"/>
        <end position="243"/>
    </location>
</feature>
<dbReference type="InterPro" id="IPR000073">
    <property type="entry name" value="AB_hydrolase_1"/>
</dbReference>
<dbReference type="PRINTS" id="PR00111">
    <property type="entry name" value="ABHYDROLASE"/>
</dbReference>
<dbReference type="InterPro" id="IPR029058">
    <property type="entry name" value="AB_hydrolase_fold"/>
</dbReference>
<organism evidence="3 4">
    <name type="scientific">Hoyosella subflava (strain DSM 45089 / JCM 17490 / NBRC 109087 / DQS3-9A1)</name>
    <name type="common">Amycolicicoccus subflavus</name>
    <dbReference type="NCBI Taxonomy" id="443218"/>
    <lineage>
        <taxon>Bacteria</taxon>
        <taxon>Bacillati</taxon>
        <taxon>Actinomycetota</taxon>
        <taxon>Actinomycetes</taxon>
        <taxon>Mycobacteriales</taxon>
        <taxon>Hoyosellaceae</taxon>
        <taxon>Hoyosella</taxon>
    </lineage>
</organism>
<dbReference type="STRING" id="443218.AS9A_0788"/>
<keyword evidence="1 3" id="KW-0378">Hydrolase</keyword>
<dbReference type="GO" id="GO:0016020">
    <property type="term" value="C:membrane"/>
    <property type="evidence" value="ECO:0007669"/>
    <property type="project" value="TreeGrafter"/>
</dbReference>
<dbReference type="InterPro" id="IPR050266">
    <property type="entry name" value="AB_hydrolase_sf"/>
</dbReference>
<name>F6ELE8_HOYSD</name>
<reference evidence="3 4" key="1">
    <citation type="journal article" date="2011" name="J. Bacteriol.">
        <title>Complete genome sequence of Amycolicicoccus subflavus DQS3-9A1T, an actinomycete isolated from crude oil-polluted soil.</title>
        <authorList>
            <person name="Cai M."/>
            <person name="Chen W.M."/>
            <person name="Nie Y."/>
            <person name="Chi C.Q."/>
            <person name="Wang Y.N."/>
            <person name="Tang Y.Q."/>
            <person name="Li G.Y."/>
            <person name="Wu X.L."/>
        </authorList>
    </citation>
    <scope>NUCLEOTIDE SEQUENCE [LARGE SCALE GENOMIC DNA]</scope>
    <source>
        <strain evidence="4">DSM 45089 / DQS3-9A1</strain>
    </source>
</reference>
<keyword evidence="4" id="KW-1185">Reference proteome</keyword>
<proteinExistence type="predicted"/>
<dbReference type="Gene3D" id="3.40.50.1820">
    <property type="entry name" value="alpha/beta hydrolase"/>
    <property type="match status" value="1"/>
</dbReference>
<evidence type="ECO:0000259" key="2">
    <source>
        <dbReference type="Pfam" id="PF00561"/>
    </source>
</evidence>
<dbReference type="HOGENOM" id="CLU_020336_13_2_11"/>
<dbReference type="AlphaFoldDB" id="F6ELE8"/>
<dbReference type="PANTHER" id="PTHR43798:SF31">
    <property type="entry name" value="AB HYDROLASE SUPERFAMILY PROTEIN YCLE"/>
    <property type="match status" value="1"/>
</dbReference>